<dbReference type="EMBL" id="JAAAHW010009818">
    <property type="protein sequence ID" value="KAF9935981.1"/>
    <property type="molecule type" value="Genomic_DNA"/>
</dbReference>
<organism evidence="2 3">
    <name type="scientific">Modicella reniformis</name>
    <dbReference type="NCBI Taxonomy" id="1440133"/>
    <lineage>
        <taxon>Eukaryota</taxon>
        <taxon>Fungi</taxon>
        <taxon>Fungi incertae sedis</taxon>
        <taxon>Mucoromycota</taxon>
        <taxon>Mortierellomycotina</taxon>
        <taxon>Mortierellomycetes</taxon>
        <taxon>Mortierellales</taxon>
        <taxon>Mortierellaceae</taxon>
        <taxon>Modicella</taxon>
    </lineage>
</organism>
<evidence type="ECO:0000313" key="3">
    <source>
        <dbReference type="Proteomes" id="UP000749646"/>
    </source>
</evidence>
<protein>
    <submittedName>
        <fullName evidence="2">Uncharacterized protein</fullName>
    </submittedName>
</protein>
<feature type="region of interest" description="Disordered" evidence="1">
    <location>
        <begin position="75"/>
        <end position="97"/>
    </location>
</feature>
<dbReference type="AlphaFoldDB" id="A0A9P6IKV8"/>
<evidence type="ECO:0000256" key="1">
    <source>
        <dbReference type="SAM" id="MobiDB-lite"/>
    </source>
</evidence>
<comment type="caution">
    <text evidence="2">The sequence shown here is derived from an EMBL/GenBank/DDBJ whole genome shotgun (WGS) entry which is preliminary data.</text>
</comment>
<feature type="compositionally biased region" description="Polar residues" evidence="1">
    <location>
        <begin position="333"/>
        <end position="343"/>
    </location>
</feature>
<feature type="compositionally biased region" description="Basic and acidic residues" evidence="1">
    <location>
        <begin position="344"/>
        <end position="353"/>
    </location>
</feature>
<dbReference type="OrthoDB" id="5572844at2759"/>
<dbReference type="GO" id="GO:0003677">
    <property type="term" value="F:DNA binding"/>
    <property type="evidence" value="ECO:0007669"/>
    <property type="project" value="TreeGrafter"/>
</dbReference>
<dbReference type="InterPro" id="IPR018608">
    <property type="entry name" value="Gti1/Pac2"/>
</dbReference>
<sequence length="382" mass="43040">MAKAFHGRIEDTLDALIIFEACRQGILPMINRRLLAAERAEVQDHAIIMSEDVGGPLGLSLLAPDAPHLLASTPLFPGDQQPPVHPHPPANTVEPSNPSLIAPGSVFVFDEEESKMRRWTDDRIWSPSRISGNFLVYRELHRKLSNEKCWTPKKKAEMENGSGLKDKALKEKVERDNLVVVGCMKGTFVLKKDGLIKKTICVKGMNLPSPQEMGTRGYQGQGRTNKRQYKLPGFSEAGIQHLVCYERPGAMDNLHRPREYVELSKLPLSRTFVMMQKYHNPLNILPLAHEAQPIEPLDEYISNSRIVDGRVPVGEATSERGPKLRIKRTMTGRINDTTNGGRSSSDDHNDFSRHSKKRPRLATIVNHSYPTCGRYRQMREAE</sequence>
<accession>A0A9P6IKV8</accession>
<dbReference type="PANTHER" id="PTHR28027:SF2">
    <property type="entry name" value="TRANSCRIPTIONAL REGULATOR MIT1"/>
    <property type="match status" value="1"/>
</dbReference>
<feature type="region of interest" description="Disordered" evidence="1">
    <location>
        <begin position="333"/>
        <end position="359"/>
    </location>
</feature>
<gene>
    <name evidence="2" type="ORF">BGZ65_002831</name>
</gene>
<dbReference type="PANTHER" id="PTHR28027">
    <property type="entry name" value="TRANSCRIPTIONAL REGULATOR MIT1"/>
    <property type="match status" value="1"/>
</dbReference>
<dbReference type="Proteomes" id="UP000749646">
    <property type="component" value="Unassembled WGS sequence"/>
</dbReference>
<evidence type="ECO:0000313" key="2">
    <source>
        <dbReference type="EMBL" id="KAF9935981.1"/>
    </source>
</evidence>
<keyword evidence="3" id="KW-1185">Reference proteome</keyword>
<name>A0A9P6IKV8_9FUNG</name>
<reference evidence="2" key="1">
    <citation type="journal article" date="2020" name="Fungal Divers.">
        <title>Resolving the Mortierellaceae phylogeny through synthesis of multi-gene phylogenetics and phylogenomics.</title>
        <authorList>
            <person name="Vandepol N."/>
            <person name="Liber J."/>
            <person name="Desiro A."/>
            <person name="Na H."/>
            <person name="Kennedy M."/>
            <person name="Barry K."/>
            <person name="Grigoriev I.V."/>
            <person name="Miller A.N."/>
            <person name="O'Donnell K."/>
            <person name="Stajich J.E."/>
            <person name="Bonito G."/>
        </authorList>
    </citation>
    <scope>NUCLEOTIDE SEQUENCE</scope>
    <source>
        <strain evidence="2">MES-2147</strain>
    </source>
</reference>
<dbReference type="Pfam" id="PF09729">
    <property type="entry name" value="Gti1_Pac2"/>
    <property type="match status" value="2"/>
</dbReference>
<proteinExistence type="predicted"/>